<dbReference type="EMBL" id="AZHB01000032">
    <property type="protein sequence ID" value="OAA53875.1"/>
    <property type="molecule type" value="Genomic_DNA"/>
</dbReference>
<evidence type="ECO:0000259" key="2">
    <source>
        <dbReference type="PROSITE" id="PS50181"/>
    </source>
</evidence>
<accession>A0A162I8Z4</accession>
<dbReference type="OrthoDB" id="3692147at2759"/>
<comment type="caution">
    <text evidence="3">The sequence shown here is derived from an EMBL/GenBank/DDBJ whole genome shotgun (WGS) entry which is preliminary data.</text>
</comment>
<keyword evidence="4" id="KW-1185">Reference proteome</keyword>
<organism evidence="3 4">
    <name type="scientific">Cordyceps fumosorosea (strain ARSEF 2679)</name>
    <name type="common">Isaria fumosorosea</name>
    <dbReference type="NCBI Taxonomy" id="1081104"/>
    <lineage>
        <taxon>Eukaryota</taxon>
        <taxon>Fungi</taxon>
        <taxon>Dikarya</taxon>
        <taxon>Ascomycota</taxon>
        <taxon>Pezizomycotina</taxon>
        <taxon>Sordariomycetes</taxon>
        <taxon>Hypocreomycetidae</taxon>
        <taxon>Hypocreales</taxon>
        <taxon>Cordycipitaceae</taxon>
        <taxon>Cordyceps</taxon>
    </lineage>
</organism>
<proteinExistence type="predicted"/>
<evidence type="ECO:0000256" key="1">
    <source>
        <dbReference type="SAM" id="MobiDB-lite"/>
    </source>
</evidence>
<dbReference type="InterPro" id="IPR001810">
    <property type="entry name" value="F-box_dom"/>
</dbReference>
<evidence type="ECO:0000313" key="4">
    <source>
        <dbReference type="Proteomes" id="UP000076744"/>
    </source>
</evidence>
<dbReference type="GeneID" id="30024869"/>
<gene>
    <name evidence="3" type="ORF">ISF_08577</name>
</gene>
<dbReference type="STRING" id="1081104.A0A162I8Z4"/>
<dbReference type="Proteomes" id="UP000076744">
    <property type="component" value="Unassembled WGS sequence"/>
</dbReference>
<evidence type="ECO:0000313" key="3">
    <source>
        <dbReference type="EMBL" id="OAA53875.1"/>
    </source>
</evidence>
<feature type="region of interest" description="Disordered" evidence="1">
    <location>
        <begin position="1"/>
        <end position="55"/>
    </location>
</feature>
<dbReference type="PROSITE" id="PS50181">
    <property type="entry name" value="FBOX"/>
    <property type="match status" value="1"/>
</dbReference>
<name>A0A162I8Z4_CORFA</name>
<dbReference type="SUPFAM" id="SSF81383">
    <property type="entry name" value="F-box domain"/>
    <property type="match status" value="1"/>
</dbReference>
<protein>
    <submittedName>
        <fullName evidence="3">Cyclin-like F-box</fullName>
    </submittedName>
</protein>
<feature type="compositionally biased region" description="Basic and acidic residues" evidence="1">
    <location>
        <begin position="1"/>
        <end position="27"/>
    </location>
</feature>
<feature type="domain" description="F-box" evidence="2">
    <location>
        <begin position="72"/>
        <end position="118"/>
    </location>
</feature>
<dbReference type="InterPro" id="IPR036047">
    <property type="entry name" value="F-box-like_dom_sf"/>
</dbReference>
<sequence>MAARKPQDSLRSRVRDLLGGRVRRDASNETIQGEKAATEKNGLAEPPSYDEIASDDRKLDPIVRNTHHNHLRSPLVRLPDALLVRLMSALDLDTLLTLRHTSRDFMRLFSTEPVFAKHHLDAFPEQGRWTYTALVWAPPSDAFPRQAAHRPGSWCSACLERHPETPSLYCSLCKTSLEGACFSEFARHESFTDADRICLGHQLALRVCEHTALHYQQVRHMGTRGGAMDHACRPPRSVEGRRCTAARCRDGKTGIQCYKREGSGGTMQLEVGSSVHIKFKRLPSGRMCPASIRGELAAARGMGRGVGRQWMAGGRCFPWVDPMRAFDPNVCDCVEWVPAGAASGSHARWQAACAARLGCRGRLHERGRPLRVEAARLRRGARGCRGQR</sequence>
<reference evidence="3 4" key="1">
    <citation type="journal article" date="2016" name="Genome Biol. Evol.">
        <title>Divergent and convergent evolution of fungal pathogenicity.</title>
        <authorList>
            <person name="Shang Y."/>
            <person name="Xiao G."/>
            <person name="Zheng P."/>
            <person name="Cen K."/>
            <person name="Zhan S."/>
            <person name="Wang C."/>
        </authorList>
    </citation>
    <scope>NUCLEOTIDE SEQUENCE [LARGE SCALE GENOMIC DNA]</scope>
    <source>
        <strain evidence="3 4">ARSEF 2679</strain>
    </source>
</reference>
<dbReference type="AlphaFoldDB" id="A0A162I8Z4"/>
<dbReference type="RefSeq" id="XP_018700644.1">
    <property type="nucleotide sequence ID" value="XM_018852180.1"/>
</dbReference>